<dbReference type="GO" id="GO:0005524">
    <property type="term" value="F:ATP binding"/>
    <property type="evidence" value="ECO:0007669"/>
    <property type="project" value="UniProtKB-KW"/>
</dbReference>
<dbReference type="GO" id="GO:0015807">
    <property type="term" value="P:L-amino acid transport"/>
    <property type="evidence" value="ECO:0007669"/>
    <property type="project" value="TreeGrafter"/>
</dbReference>
<dbReference type="InterPro" id="IPR027417">
    <property type="entry name" value="P-loop_NTPase"/>
</dbReference>
<dbReference type="RefSeq" id="WP_118021146.1">
    <property type="nucleotide sequence ID" value="NZ_CACRUA010000047.1"/>
</dbReference>
<keyword evidence="2" id="KW-0813">Transport</keyword>
<dbReference type="GO" id="GO:0016887">
    <property type="term" value="F:ATP hydrolysis activity"/>
    <property type="evidence" value="ECO:0007669"/>
    <property type="project" value="InterPro"/>
</dbReference>
<dbReference type="AlphaFoldDB" id="A0AAW6AXZ7"/>
<evidence type="ECO:0000313" key="8">
    <source>
        <dbReference type="Proteomes" id="UP001300871"/>
    </source>
</evidence>
<evidence type="ECO:0000313" key="7">
    <source>
        <dbReference type="EMBL" id="MDB2000631.1"/>
    </source>
</evidence>
<sequence>MLKIDGIYVNYGNFEALHGISLKVEEGKIVALVGGNGAGKTTTINSVSGLTTLRGGDILFDGKSIKDAPAHERVKMGIIQVPEGRKLFPYMSVYENLMMGSYLPGNRARRKENLDMCFDIFPKMAERKDQMAGTMSGGEQQMCAICRALMSQPRLLMLDEPSLGLAPVIVDIVLDSIVKINQAGVTVLLVEQNVLATLDIADYAYAIETGQNALEGTGKDLLENEQIRSTYLGI</sequence>
<proteinExistence type="inferred from homology"/>
<evidence type="ECO:0000256" key="1">
    <source>
        <dbReference type="ARBA" id="ARBA00005417"/>
    </source>
</evidence>
<dbReference type="InterPro" id="IPR052156">
    <property type="entry name" value="BCAA_Transport_ATP-bd_LivF"/>
</dbReference>
<comment type="caution">
    <text evidence="7">The sequence shown here is derived from an EMBL/GenBank/DDBJ whole genome shotgun (WGS) entry which is preliminary data.</text>
</comment>
<evidence type="ECO:0000259" key="6">
    <source>
        <dbReference type="PROSITE" id="PS50893"/>
    </source>
</evidence>
<keyword evidence="4 7" id="KW-0067">ATP-binding</keyword>
<protein>
    <submittedName>
        <fullName evidence="7">ABC transporter ATP-binding protein</fullName>
    </submittedName>
</protein>
<evidence type="ECO:0000256" key="3">
    <source>
        <dbReference type="ARBA" id="ARBA00022741"/>
    </source>
</evidence>
<dbReference type="InterPro" id="IPR003439">
    <property type="entry name" value="ABC_transporter-like_ATP-bd"/>
</dbReference>
<dbReference type="SUPFAM" id="SSF52540">
    <property type="entry name" value="P-loop containing nucleoside triphosphate hydrolases"/>
    <property type="match status" value="1"/>
</dbReference>
<dbReference type="CDD" id="cd03224">
    <property type="entry name" value="ABC_TM1139_LivF_branched"/>
    <property type="match status" value="1"/>
</dbReference>
<dbReference type="PROSITE" id="PS50893">
    <property type="entry name" value="ABC_TRANSPORTER_2"/>
    <property type="match status" value="1"/>
</dbReference>
<keyword evidence="5" id="KW-0029">Amino-acid transport</keyword>
<dbReference type="InterPro" id="IPR003593">
    <property type="entry name" value="AAA+_ATPase"/>
</dbReference>
<reference evidence="7" key="1">
    <citation type="submission" date="2023-01" db="EMBL/GenBank/DDBJ databases">
        <title>Human gut microbiome strain richness.</title>
        <authorList>
            <person name="Chen-Liaw A."/>
        </authorList>
    </citation>
    <scope>NUCLEOTIDE SEQUENCE</scope>
    <source>
        <strain evidence="7">B1_m1001713B170214d0_201011</strain>
    </source>
</reference>
<dbReference type="GO" id="GO:0015658">
    <property type="term" value="F:branched-chain amino acid transmembrane transporter activity"/>
    <property type="evidence" value="ECO:0007669"/>
    <property type="project" value="TreeGrafter"/>
</dbReference>
<gene>
    <name evidence="7" type="ORF">PM006_10515</name>
</gene>
<comment type="similarity">
    <text evidence="1">Belongs to the ABC transporter superfamily.</text>
</comment>
<keyword evidence="3" id="KW-0547">Nucleotide-binding</keyword>
<dbReference type="Pfam" id="PF00005">
    <property type="entry name" value="ABC_tran"/>
    <property type="match status" value="1"/>
</dbReference>
<accession>A0AAW6AXZ7</accession>
<dbReference type="SMART" id="SM00382">
    <property type="entry name" value="AAA"/>
    <property type="match status" value="1"/>
</dbReference>
<dbReference type="EMBL" id="JAQLGM010000023">
    <property type="protein sequence ID" value="MDB2000631.1"/>
    <property type="molecule type" value="Genomic_DNA"/>
</dbReference>
<feature type="domain" description="ABC transporter" evidence="6">
    <location>
        <begin position="2"/>
        <end position="234"/>
    </location>
</feature>
<evidence type="ECO:0000256" key="4">
    <source>
        <dbReference type="ARBA" id="ARBA00022840"/>
    </source>
</evidence>
<name>A0AAW6AXZ7_CLOSY</name>
<dbReference type="PANTHER" id="PTHR43820">
    <property type="entry name" value="HIGH-AFFINITY BRANCHED-CHAIN AMINO ACID TRANSPORT ATP-BINDING PROTEIN LIVF"/>
    <property type="match status" value="1"/>
</dbReference>
<evidence type="ECO:0000256" key="2">
    <source>
        <dbReference type="ARBA" id="ARBA00022448"/>
    </source>
</evidence>
<dbReference type="PANTHER" id="PTHR43820:SF4">
    <property type="entry name" value="HIGH-AFFINITY BRANCHED-CHAIN AMINO ACID TRANSPORT ATP-BINDING PROTEIN LIVF"/>
    <property type="match status" value="1"/>
</dbReference>
<dbReference type="Proteomes" id="UP001300871">
    <property type="component" value="Unassembled WGS sequence"/>
</dbReference>
<dbReference type="Gene3D" id="3.40.50.300">
    <property type="entry name" value="P-loop containing nucleotide triphosphate hydrolases"/>
    <property type="match status" value="1"/>
</dbReference>
<organism evidence="7 8">
    <name type="scientific">Clostridium symbiosum</name>
    <name type="common">Bacteroides symbiosus</name>
    <dbReference type="NCBI Taxonomy" id="1512"/>
    <lineage>
        <taxon>Bacteria</taxon>
        <taxon>Bacillati</taxon>
        <taxon>Bacillota</taxon>
        <taxon>Clostridia</taxon>
        <taxon>Lachnospirales</taxon>
        <taxon>Lachnospiraceae</taxon>
        <taxon>Otoolea</taxon>
    </lineage>
</organism>
<evidence type="ECO:0000256" key="5">
    <source>
        <dbReference type="ARBA" id="ARBA00022970"/>
    </source>
</evidence>